<evidence type="ECO:0000313" key="3">
    <source>
        <dbReference type="Proteomes" id="UP000050761"/>
    </source>
</evidence>
<dbReference type="WBParaSite" id="HPBE_0002559301-mRNA-1">
    <property type="protein sequence ID" value="HPBE_0002559301-mRNA-1"/>
    <property type="gene ID" value="HPBE_0002559301"/>
</dbReference>
<gene>
    <name evidence="2" type="ORF">HPBE_LOCUS25592</name>
</gene>
<accession>A0A183GSC3</accession>
<reference evidence="4" key="2">
    <citation type="submission" date="2019-09" db="UniProtKB">
        <authorList>
            <consortium name="WormBaseParasite"/>
        </authorList>
    </citation>
    <scope>IDENTIFICATION</scope>
</reference>
<reference evidence="2 3" key="1">
    <citation type="submission" date="2018-11" db="EMBL/GenBank/DDBJ databases">
        <authorList>
            <consortium name="Pathogen Informatics"/>
        </authorList>
    </citation>
    <scope>NUCLEOTIDE SEQUENCE [LARGE SCALE GENOMIC DNA]</scope>
</reference>
<feature type="compositionally biased region" description="Acidic residues" evidence="1">
    <location>
        <begin position="18"/>
        <end position="29"/>
    </location>
</feature>
<dbReference type="Proteomes" id="UP000050761">
    <property type="component" value="Unassembled WGS sequence"/>
</dbReference>
<dbReference type="OrthoDB" id="410104at2759"/>
<organism evidence="3 4">
    <name type="scientific">Heligmosomoides polygyrus</name>
    <name type="common">Parasitic roundworm</name>
    <dbReference type="NCBI Taxonomy" id="6339"/>
    <lineage>
        <taxon>Eukaryota</taxon>
        <taxon>Metazoa</taxon>
        <taxon>Ecdysozoa</taxon>
        <taxon>Nematoda</taxon>
        <taxon>Chromadorea</taxon>
        <taxon>Rhabditida</taxon>
        <taxon>Rhabditina</taxon>
        <taxon>Rhabditomorpha</taxon>
        <taxon>Strongyloidea</taxon>
        <taxon>Heligmosomidae</taxon>
        <taxon>Heligmosomoides</taxon>
    </lineage>
</organism>
<accession>A0A3P8E7C8</accession>
<dbReference type="AlphaFoldDB" id="A0A183GSC3"/>
<evidence type="ECO:0000313" key="2">
    <source>
        <dbReference type="EMBL" id="VDP52321.1"/>
    </source>
</evidence>
<sequence length="205" mass="23012">MGSQVQSDDAGSAGPEQVMEEGDGEDEYGEAAKISGPNQAAQIKKDYYDDEEVEAFYVELEKSYKEDHTFYKVIVGDFNVKIGPRRSPEELHIETFIMSTKTIRGTHSFRSLPSYDGPGNPPMASSTTRSTTSSSTASMYCLTDVSVLPKFYTGSDLRLLLVRFRFSRYGEKAEKFKKRNSRTTILGPLHLSCQPLGRCRHGQRR</sequence>
<feature type="region of interest" description="Disordered" evidence="1">
    <location>
        <begin position="113"/>
        <end position="132"/>
    </location>
</feature>
<evidence type="ECO:0000256" key="1">
    <source>
        <dbReference type="SAM" id="MobiDB-lite"/>
    </source>
</evidence>
<dbReference type="EMBL" id="UZAH01038185">
    <property type="protein sequence ID" value="VDP52321.1"/>
    <property type="molecule type" value="Genomic_DNA"/>
</dbReference>
<proteinExistence type="predicted"/>
<protein>
    <submittedName>
        <fullName evidence="4">Reverse transcriptase domain-containing protein</fullName>
    </submittedName>
</protein>
<keyword evidence="3" id="KW-1185">Reference proteome</keyword>
<feature type="region of interest" description="Disordered" evidence="1">
    <location>
        <begin position="1"/>
        <end position="42"/>
    </location>
</feature>
<name>A0A183GSC3_HELPZ</name>
<evidence type="ECO:0000313" key="4">
    <source>
        <dbReference type="WBParaSite" id="HPBE_0002559301-mRNA-1"/>
    </source>
</evidence>